<evidence type="ECO:0000256" key="17">
    <source>
        <dbReference type="ARBA" id="ARBA00023295"/>
    </source>
</evidence>
<dbReference type="GO" id="GO:0034039">
    <property type="term" value="F:8-oxo-7,8-dihydroguanine DNA N-glycosylase activity"/>
    <property type="evidence" value="ECO:0007669"/>
    <property type="project" value="TreeGrafter"/>
</dbReference>
<dbReference type="SUPFAM" id="SSF57716">
    <property type="entry name" value="Glucocorticoid receptor-like (DNA-binding domain)"/>
    <property type="match status" value="1"/>
</dbReference>
<dbReference type="InterPro" id="IPR020629">
    <property type="entry name" value="FPG_Glyclase"/>
</dbReference>
<dbReference type="Gene3D" id="3.20.190.10">
    <property type="entry name" value="MutM-like, N-terminal"/>
    <property type="match status" value="1"/>
</dbReference>
<dbReference type="PANTHER" id="PTHR22993:SF9">
    <property type="entry name" value="FORMAMIDOPYRIMIDINE-DNA GLYCOSYLASE"/>
    <property type="match status" value="1"/>
</dbReference>
<dbReference type="KEGG" id="knv:Pan216_03140"/>
<dbReference type="Proteomes" id="UP000317093">
    <property type="component" value="Chromosome"/>
</dbReference>
<evidence type="ECO:0000256" key="3">
    <source>
        <dbReference type="ARBA" id="ARBA00009409"/>
    </source>
</evidence>
<comment type="catalytic activity">
    <reaction evidence="1">
        <text>Hydrolysis of DNA containing ring-opened 7-methylguanine residues, releasing 2,6-diamino-4-hydroxy-5-(N-methyl)formamidopyrimidine.</text>
        <dbReference type="EC" id="3.2.2.23"/>
    </reaction>
</comment>
<dbReference type="PANTHER" id="PTHR22993">
    <property type="entry name" value="FORMAMIDOPYRIMIDINE-DNA GLYCOSYLASE"/>
    <property type="match status" value="1"/>
</dbReference>
<keyword evidence="16" id="KW-0511">Multifunctional enzyme</keyword>
<reference evidence="23 24" key="1">
    <citation type="submission" date="2019-02" db="EMBL/GenBank/DDBJ databases">
        <title>Deep-cultivation of Planctomycetes and their phenomic and genomic characterization uncovers novel biology.</title>
        <authorList>
            <person name="Wiegand S."/>
            <person name="Jogler M."/>
            <person name="Boedeker C."/>
            <person name="Pinto D."/>
            <person name="Vollmers J."/>
            <person name="Rivas-Marin E."/>
            <person name="Kohn T."/>
            <person name="Peeters S.H."/>
            <person name="Heuer A."/>
            <person name="Rast P."/>
            <person name="Oberbeckmann S."/>
            <person name="Bunk B."/>
            <person name="Jeske O."/>
            <person name="Meyerdierks A."/>
            <person name="Storesund J.E."/>
            <person name="Kallscheuer N."/>
            <person name="Luecker S."/>
            <person name="Lage O.M."/>
            <person name="Pohl T."/>
            <person name="Merkel B.J."/>
            <person name="Hornburger P."/>
            <person name="Mueller R.-W."/>
            <person name="Bruemmer F."/>
            <person name="Labrenz M."/>
            <person name="Spormann A.M."/>
            <person name="Op den Camp H."/>
            <person name="Overmann J."/>
            <person name="Amann R."/>
            <person name="Jetten M.S.M."/>
            <person name="Mascher T."/>
            <person name="Medema M.H."/>
            <person name="Devos D.P."/>
            <person name="Kaster A.-K."/>
            <person name="Ovreas L."/>
            <person name="Rohde M."/>
            <person name="Galperin M.Y."/>
            <person name="Jogler C."/>
        </authorList>
    </citation>
    <scope>NUCLEOTIDE SEQUENCE [LARGE SCALE GENOMIC DNA]</scope>
    <source>
        <strain evidence="23 24">Pan216</strain>
    </source>
</reference>
<evidence type="ECO:0000256" key="7">
    <source>
        <dbReference type="ARBA" id="ARBA00016240"/>
    </source>
</evidence>
<evidence type="ECO:0000256" key="10">
    <source>
        <dbReference type="ARBA" id="ARBA00022771"/>
    </source>
</evidence>
<keyword evidence="9" id="KW-0227">DNA damage</keyword>
<feature type="domain" description="FPG-type" evidence="21">
    <location>
        <begin position="237"/>
        <end position="273"/>
    </location>
</feature>
<gene>
    <name evidence="23" type="primary">mutM_1</name>
    <name evidence="23" type="ORF">Pan216_03140</name>
</gene>
<dbReference type="InterPro" id="IPR015887">
    <property type="entry name" value="DNA_glyclase_Znf_dom_DNA_BS"/>
</dbReference>
<dbReference type="AlphaFoldDB" id="A0A518AXM9"/>
<evidence type="ECO:0000313" key="23">
    <source>
        <dbReference type="EMBL" id="QDU59486.1"/>
    </source>
</evidence>
<keyword evidence="24" id="KW-1185">Reference proteome</keyword>
<accession>A0A518AXM9</accession>
<keyword evidence="10 20" id="KW-0863">Zinc-finger</keyword>
<comment type="cofactor">
    <cofactor evidence="2">
        <name>Zn(2+)</name>
        <dbReference type="ChEBI" id="CHEBI:29105"/>
    </cofactor>
</comment>
<evidence type="ECO:0000256" key="20">
    <source>
        <dbReference type="PROSITE-ProRule" id="PRU00391"/>
    </source>
</evidence>
<dbReference type="EC" id="4.2.99.18" evidence="6"/>
<evidence type="ECO:0000256" key="4">
    <source>
        <dbReference type="ARBA" id="ARBA00011245"/>
    </source>
</evidence>
<keyword evidence="11 23" id="KW-0378">Hydrolase</keyword>
<evidence type="ECO:0000256" key="18">
    <source>
        <dbReference type="ARBA" id="ARBA00030638"/>
    </source>
</evidence>
<dbReference type="SMART" id="SM00898">
    <property type="entry name" value="Fapy_DNA_glyco"/>
    <property type="match status" value="1"/>
</dbReference>
<dbReference type="InterPro" id="IPR012319">
    <property type="entry name" value="FPG_cat"/>
</dbReference>
<dbReference type="Pfam" id="PF06831">
    <property type="entry name" value="H2TH"/>
    <property type="match status" value="1"/>
</dbReference>
<sequence length="286" mass="32129">MPELPEVETVVRQIRPKTLGRQILSVRKASASMADCPFGTFRKHLPGQTIERLDRHGKWMFFRLSDGNTLVIHLGMTGRLGIAHHGEPPAKHTHLRLDLGVEEELRFSDPRRFGELCLYDSSTMHERFGPHRLGPDSTTITPKAWETAIRKSRRPIKAILLDQRAVAGLGNIYVDEILFDGQVAPARLGVTITTEEAKRLHRSMRLVLGRALKHQGTSIRDYVTGQGVPGDFQRYLRVYGRANQPCKNCSAPIELTRTVVSGRATHWCPICQTMEVAPTESLSANR</sequence>
<evidence type="ECO:0000256" key="9">
    <source>
        <dbReference type="ARBA" id="ARBA00022763"/>
    </source>
</evidence>
<evidence type="ECO:0000256" key="15">
    <source>
        <dbReference type="ARBA" id="ARBA00023239"/>
    </source>
</evidence>
<dbReference type="NCBIfam" id="NF002211">
    <property type="entry name" value="PRK01103.1"/>
    <property type="match status" value="1"/>
</dbReference>
<comment type="catalytic activity">
    <reaction evidence="19">
        <text>2'-deoxyribonucleotide-(2'-deoxyribose 5'-phosphate)-2'-deoxyribonucleotide-DNA = a 3'-end 2'-deoxyribonucleotide-(2,3-dehydro-2,3-deoxyribose 5'-phosphate)-DNA + a 5'-end 5'-phospho-2'-deoxyribonucleoside-DNA + H(+)</text>
        <dbReference type="Rhea" id="RHEA:66592"/>
        <dbReference type="Rhea" id="RHEA-COMP:13180"/>
        <dbReference type="Rhea" id="RHEA-COMP:16897"/>
        <dbReference type="Rhea" id="RHEA-COMP:17067"/>
        <dbReference type="ChEBI" id="CHEBI:15378"/>
        <dbReference type="ChEBI" id="CHEBI:136412"/>
        <dbReference type="ChEBI" id="CHEBI:157695"/>
        <dbReference type="ChEBI" id="CHEBI:167181"/>
        <dbReference type="EC" id="4.2.99.18"/>
    </reaction>
</comment>
<comment type="subunit">
    <text evidence="4">Monomer.</text>
</comment>
<dbReference type="GO" id="GO:0006284">
    <property type="term" value="P:base-excision repair"/>
    <property type="evidence" value="ECO:0007669"/>
    <property type="project" value="InterPro"/>
</dbReference>
<keyword evidence="15" id="KW-0456">Lyase</keyword>
<dbReference type="SUPFAM" id="SSF46946">
    <property type="entry name" value="S13-like H2TH domain"/>
    <property type="match status" value="1"/>
</dbReference>
<evidence type="ECO:0000259" key="22">
    <source>
        <dbReference type="PROSITE" id="PS51068"/>
    </source>
</evidence>
<dbReference type="GO" id="GO:0008270">
    <property type="term" value="F:zinc ion binding"/>
    <property type="evidence" value="ECO:0007669"/>
    <property type="project" value="UniProtKB-KW"/>
</dbReference>
<evidence type="ECO:0000256" key="14">
    <source>
        <dbReference type="ARBA" id="ARBA00023204"/>
    </source>
</evidence>
<dbReference type="PROSITE" id="PS51068">
    <property type="entry name" value="FPG_CAT"/>
    <property type="match status" value="1"/>
</dbReference>
<evidence type="ECO:0000256" key="16">
    <source>
        <dbReference type="ARBA" id="ARBA00023268"/>
    </source>
</evidence>
<dbReference type="InterPro" id="IPR015886">
    <property type="entry name" value="H2TH_FPG"/>
</dbReference>
<evidence type="ECO:0000256" key="2">
    <source>
        <dbReference type="ARBA" id="ARBA00001947"/>
    </source>
</evidence>
<dbReference type="GO" id="GO:0140078">
    <property type="term" value="F:class I DNA-(apurinic or apyrimidinic site) endonuclease activity"/>
    <property type="evidence" value="ECO:0007669"/>
    <property type="project" value="UniProtKB-EC"/>
</dbReference>
<dbReference type="InterPro" id="IPR000214">
    <property type="entry name" value="Znf_DNA_glyclase/AP_lyase"/>
</dbReference>
<feature type="domain" description="Formamidopyrimidine-DNA glycosylase catalytic" evidence="22">
    <location>
        <begin position="2"/>
        <end position="114"/>
    </location>
</feature>
<keyword evidence="13" id="KW-0238">DNA-binding</keyword>
<evidence type="ECO:0000256" key="8">
    <source>
        <dbReference type="ARBA" id="ARBA00022723"/>
    </source>
</evidence>
<keyword evidence="8" id="KW-0479">Metal-binding</keyword>
<dbReference type="RefSeq" id="WP_145253834.1">
    <property type="nucleotide sequence ID" value="NZ_CP036279.1"/>
</dbReference>
<dbReference type="InterPro" id="IPR035937">
    <property type="entry name" value="FPG_N"/>
</dbReference>
<dbReference type="OrthoDB" id="9800855at2"/>
<evidence type="ECO:0000256" key="6">
    <source>
        <dbReference type="ARBA" id="ARBA00012720"/>
    </source>
</evidence>
<evidence type="ECO:0000256" key="12">
    <source>
        <dbReference type="ARBA" id="ARBA00022833"/>
    </source>
</evidence>
<organism evidence="23 24">
    <name type="scientific">Kolteria novifilia</name>
    <dbReference type="NCBI Taxonomy" id="2527975"/>
    <lineage>
        <taxon>Bacteria</taxon>
        <taxon>Pseudomonadati</taxon>
        <taxon>Planctomycetota</taxon>
        <taxon>Planctomycetia</taxon>
        <taxon>Kolteriales</taxon>
        <taxon>Kolteriaceae</taxon>
        <taxon>Kolteria</taxon>
    </lineage>
</organism>
<name>A0A518AXM9_9BACT</name>
<dbReference type="GO" id="GO:0003684">
    <property type="term" value="F:damaged DNA binding"/>
    <property type="evidence" value="ECO:0007669"/>
    <property type="project" value="InterPro"/>
</dbReference>
<dbReference type="FunFam" id="1.10.8.50:FF:000003">
    <property type="entry name" value="Formamidopyrimidine-DNA glycosylase"/>
    <property type="match status" value="1"/>
</dbReference>
<dbReference type="Pfam" id="PF01149">
    <property type="entry name" value="Fapy_DNA_glyco"/>
    <property type="match status" value="1"/>
</dbReference>
<evidence type="ECO:0000259" key="21">
    <source>
        <dbReference type="PROSITE" id="PS51066"/>
    </source>
</evidence>
<dbReference type="PROSITE" id="PS01242">
    <property type="entry name" value="ZF_FPG_1"/>
    <property type="match status" value="1"/>
</dbReference>
<proteinExistence type="inferred from homology"/>
<protein>
    <recommendedName>
        <fullName evidence="7">Formamidopyrimidine-DNA glycosylase</fullName>
        <ecNumber evidence="5">3.2.2.23</ecNumber>
        <ecNumber evidence="6">4.2.99.18</ecNumber>
    </recommendedName>
    <alternativeName>
        <fullName evidence="18">DNA-(apurinic or apyrimidinic site) lyase MutM</fullName>
    </alternativeName>
</protein>
<evidence type="ECO:0000256" key="11">
    <source>
        <dbReference type="ARBA" id="ARBA00022801"/>
    </source>
</evidence>
<evidence type="ECO:0000256" key="13">
    <source>
        <dbReference type="ARBA" id="ARBA00023125"/>
    </source>
</evidence>
<comment type="similarity">
    <text evidence="3">Belongs to the FPG family.</text>
</comment>
<dbReference type="PROSITE" id="PS51066">
    <property type="entry name" value="ZF_FPG_2"/>
    <property type="match status" value="1"/>
</dbReference>
<evidence type="ECO:0000313" key="24">
    <source>
        <dbReference type="Proteomes" id="UP000317093"/>
    </source>
</evidence>
<dbReference type="CDD" id="cd08966">
    <property type="entry name" value="EcFpg-like_N"/>
    <property type="match status" value="1"/>
</dbReference>
<dbReference type="InterPro" id="IPR010979">
    <property type="entry name" value="Ribosomal_uS13-like_H2TH"/>
</dbReference>
<dbReference type="EMBL" id="CP036279">
    <property type="protein sequence ID" value="QDU59486.1"/>
    <property type="molecule type" value="Genomic_DNA"/>
</dbReference>
<dbReference type="SMART" id="SM01232">
    <property type="entry name" value="H2TH"/>
    <property type="match status" value="1"/>
</dbReference>
<keyword evidence="17 23" id="KW-0326">Glycosidase</keyword>
<dbReference type="NCBIfam" id="TIGR00577">
    <property type="entry name" value="fpg"/>
    <property type="match status" value="1"/>
</dbReference>
<evidence type="ECO:0000256" key="1">
    <source>
        <dbReference type="ARBA" id="ARBA00001668"/>
    </source>
</evidence>
<dbReference type="Gene3D" id="1.10.8.50">
    <property type="match status" value="1"/>
</dbReference>
<dbReference type="SUPFAM" id="SSF81624">
    <property type="entry name" value="N-terminal domain of MutM-like DNA repair proteins"/>
    <property type="match status" value="1"/>
</dbReference>
<dbReference type="EC" id="3.2.2.23" evidence="5"/>
<keyword evidence="12" id="KW-0862">Zinc</keyword>
<keyword evidence="14" id="KW-0234">DNA repair</keyword>
<evidence type="ECO:0000256" key="19">
    <source>
        <dbReference type="ARBA" id="ARBA00044632"/>
    </source>
</evidence>
<evidence type="ECO:0000256" key="5">
    <source>
        <dbReference type="ARBA" id="ARBA00012024"/>
    </source>
</evidence>